<dbReference type="GO" id="GO:0016018">
    <property type="term" value="F:cyclosporin A binding"/>
    <property type="evidence" value="ECO:0007669"/>
    <property type="project" value="TreeGrafter"/>
</dbReference>
<feature type="domain" description="PPIase cyclophilin-type" evidence="2">
    <location>
        <begin position="16"/>
        <end position="155"/>
    </location>
</feature>
<dbReference type="GO" id="GO:0006457">
    <property type="term" value="P:protein folding"/>
    <property type="evidence" value="ECO:0007669"/>
    <property type="project" value="TreeGrafter"/>
</dbReference>
<comment type="similarity">
    <text evidence="1">Belongs to the cyclophilin-type PPIase family.</text>
</comment>
<sequence length="223" mass="25290">MKRGASSSRRENPIVFLDITVNDKHIGRLIIELRADIVPRTAENFRMLCDSVHGSGESRRYTGCDVHRIVRDSLLQAGNLNGDGGHSAFETRYFDDENFILRHVGVGTVSMVNAGPDTNASQFFITFASVRAPVESYSYWPSRRHGWTTATSSVGLFLARQASQLWRRFTTSLRRRAAFHDLAFESAFQANCFQHSKLSPRLARRHASEEKHVLLLLYAHKTH</sequence>
<dbReference type="InterPro" id="IPR002130">
    <property type="entry name" value="Cyclophilin-type_PPIase_dom"/>
</dbReference>
<dbReference type="GO" id="GO:0003755">
    <property type="term" value="F:peptidyl-prolyl cis-trans isomerase activity"/>
    <property type="evidence" value="ECO:0007669"/>
    <property type="project" value="UniProtKB-UniRule"/>
</dbReference>
<evidence type="ECO:0000256" key="1">
    <source>
        <dbReference type="RuleBase" id="RU363019"/>
    </source>
</evidence>
<keyword evidence="1" id="KW-0697">Rotamase</keyword>
<dbReference type="EMBL" id="VJMJ01000291">
    <property type="protein sequence ID" value="KAF0723952.1"/>
    <property type="molecule type" value="Genomic_DNA"/>
</dbReference>
<dbReference type="Gene3D" id="2.40.100.10">
    <property type="entry name" value="Cyclophilin-like"/>
    <property type="match status" value="1"/>
</dbReference>
<dbReference type="PANTHER" id="PTHR11071">
    <property type="entry name" value="PEPTIDYL-PROLYL CIS-TRANS ISOMERASE"/>
    <property type="match status" value="1"/>
</dbReference>
<name>A0A6G0W9R4_9STRA</name>
<dbReference type="VEuPathDB" id="FungiDB:AeMF1_013085"/>
<accession>A0A6G0W9R4</accession>
<proteinExistence type="inferred from homology"/>
<evidence type="ECO:0000313" key="4">
    <source>
        <dbReference type="Proteomes" id="UP000481153"/>
    </source>
</evidence>
<dbReference type="Proteomes" id="UP000481153">
    <property type="component" value="Unassembled WGS sequence"/>
</dbReference>
<dbReference type="EC" id="5.2.1.8" evidence="1"/>
<dbReference type="PRINTS" id="PR00153">
    <property type="entry name" value="CSAPPISMRASE"/>
</dbReference>
<dbReference type="PANTHER" id="PTHR11071:SF561">
    <property type="entry name" value="PEPTIDYL-PROLYL CIS-TRANS ISOMERASE D-RELATED"/>
    <property type="match status" value="1"/>
</dbReference>
<protein>
    <recommendedName>
        <fullName evidence="1">Peptidyl-prolyl cis-trans isomerase</fullName>
        <shortName evidence="1">PPIase</shortName>
        <ecNumber evidence="1">5.2.1.8</ecNumber>
    </recommendedName>
</protein>
<gene>
    <name evidence="3" type="ORF">Ae201684_017261</name>
</gene>
<comment type="catalytic activity">
    <reaction evidence="1">
        <text>[protein]-peptidylproline (omega=180) = [protein]-peptidylproline (omega=0)</text>
        <dbReference type="Rhea" id="RHEA:16237"/>
        <dbReference type="Rhea" id="RHEA-COMP:10747"/>
        <dbReference type="Rhea" id="RHEA-COMP:10748"/>
        <dbReference type="ChEBI" id="CHEBI:83833"/>
        <dbReference type="ChEBI" id="CHEBI:83834"/>
        <dbReference type="EC" id="5.2.1.8"/>
    </reaction>
</comment>
<comment type="function">
    <text evidence="1">PPIases accelerate the folding of proteins. It catalyzes the cis-trans isomerization of proline imidic peptide bonds in oligopeptides.</text>
</comment>
<dbReference type="GO" id="GO:0005737">
    <property type="term" value="C:cytoplasm"/>
    <property type="evidence" value="ECO:0007669"/>
    <property type="project" value="TreeGrafter"/>
</dbReference>
<dbReference type="SUPFAM" id="SSF50891">
    <property type="entry name" value="Cyclophilin-like"/>
    <property type="match status" value="1"/>
</dbReference>
<organism evidence="3 4">
    <name type="scientific">Aphanomyces euteiches</name>
    <dbReference type="NCBI Taxonomy" id="100861"/>
    <lineage>
        <taxon>Eukaryota</taxon>
        <taxon>Sar</taxon>
        <taxon>Stramenopiles</taxon>
        <taxon>Oomycota</taxon>
        <taxon>Saprolegniomycetes</taxon>
        <taxon>Saprolegniales</taxon>
        <taxon>Verrucalvaceae</taxon>
        <taxon>Aphanomyces</taxon>
    </lineage>
</organism>
<dbReference type="PROSITE" id="PS50072">
    <property type="entry name" value="CSA_PPIASE_2"/>
    <property type="match status" value="1"/>
</dbReference>
<comment type="caution">
    <text evidence="3">The sequence shown here is derived from an EMBL/GenBank/DDBJ whole genome shotgun (WGS) entry which is preliminary data.</text>
</comment>
<reference evidence="3 4" key="1">
    <citation type="submission" date="2019-07" db="EMBL/GenBank/DDBJ databases">
        <title>Genomics analysis of Aphanomyces spp. identifies a new class of oomycete effector associated with host adaptation.</title>
        <authorList>
            <person name="Gaulin E."/>
        </authorList>
    </citation>
    <scope>NUCLEOTIDE SEQUENCE [LARGE SCALE GENOMIC DNA]</scope>
    <source>
        <strain evidence="3 4">ATCC 201684</strain>
    </source>
</reference>
<dbReference type="Pfam" id="PF00160">
    <property type="entry name" value="Pro_isomerase"/>
    <property type="match status" value="1"/>
</dbReference>
<keyword evidence="4" id="KW-1185">Reference proteome</keyword>
<dbReference type="AlphaFoldDB" id="A0A6G0W9R4"/>
<keyword evidence="1" id="KW-0413">Isomerase</keyword>
<evidence type="ECO:0000313" key="3">
    <source>
        <dbReference type="EMBL" id="KAF0723952.1"/>
    </source>
</evidence>
<dbReference type="InterPro" id="IPR029000">
    <property type="entry name" value="Cyclophilin-like_dom_sf"/>
</dbReference>
<evidence type="ECO:0000259" key="2">
    <source>
        <dbReference type="PROSITE" id="PS50072"/>
    </source>
</evidence>